<dbReference type="InterPro" id="IPR023093">
    <property type="entry name" value="ScpA-like_C"/>
</dbReference>
<dbReference type="Gene3D" id="1.10.10.580">
    <property type="entry name" value="Structural maintenance of chromosome 1. Chain E"/>
    <property type="match status" value="1"/>
</dbReference>
<reference evidence="3 4" key="1">
    <citation type="submission" date="2019-11" db="EMBL/GenBank/DDBJ databases">
        <title>Isolation of a new High Light Tolerant Cyanobacteria.</title>
        <authorList>
            <person name="Dobson Z."/>
            <person name="Vaughn N."/>
            <person name="Vaughn M."/>
            <person name="Fromme P."/>
            <person name="Mazor Y."/>
        </authorList>
    </citation>
    <scope>NUCLEOTIDE SEQUENCE [LARGE SCALE GENOMIC DNA]</scope>
    <source>
        <strain evidence="3 4">0216</strain>
    </source>
</reference>
<proteinExistence type="predicted"/>
<dbReference type="PANTHER" id="PTHR33969:SF2">
    <property type="entry name" value="SEGREGATION AND CONDENSATION PROTEIN A"/>
    <property type="match status" value="1"/>
</dbReference>
<dbReference type="GO" id="GO:0007059">
    <property type="term" value="P:chromosome segregation"/>
    <property type="evidence" value="ECO:0007669"/>
    <property type="project" value="UniProtKB-KW"/>
</dbReference>
<dbReference type="Pfam" id="PF02616">
    <property type="entry name" value="SMC_ScpA"/>
    <property type="match status" value="1"/>
</dbReference>
<comment type="caution">
    <text evidence="3">The sequence shown here is derived from an EMBL/GenBank/DDBJ whole genome shotgun (WGS) entry which is preliminary data.</text>
</comment>
<dbReference type="Proteomes" id="UP000437131">
    <property type="component" value="Unassembled WGS sequence"/>
</dbReference>
<dbReference type="Gene3D" id="6.10.250.2410">
    <property type="match status" value="1"/>
</dbReference>
<organism evidence="3 4">
    <name type="scientific">Cyanobacterium aponinum 0216</name>
    <dbReference type="NCBI Taxonomy" id="2676140"/>
    <lineage>
        <taxon>Bacteria</taxon>
        <taxon>Bacillati</taxon>
        <taxon>Cyanobacteriota</taxon>
        <taxon>Cyanophyceae</taxon>
        <taxon>Oscillatoriophycideae</taxon>
        <taxon>Chroococcales</taxon>
        <taxon>Geminocystaceae</taxon>
        <taxon>Cyanobacterium</taxon>
    </lineage>
</organism>
<evidence type="ECO:0000313" key="3">
    <source>
        <dbReference type="EMBL" id="MTF38390.1"/>
    </source>
</evidence>
<sequence>MVLTKSPASEAIEQLIELAQTGEIDPWDVKVIEIIDRFLAELGINDSDNLSVQETDLSQSGQVMLWASKLVLLKAETLARISELNPEDEESAETNIEDNLELETRRYQINELDKKIKRRTSALPVAKRKVTLGEFIAQLQSIEKELQGKSKTIDHNLPLNKTKRGYTRKQALKTITDLAHNENLTELAEQINNFLRDNLITVNENKIKLEQLISHWQSHKQETKSDKVGVFWALLLLSSQSKVELHQQEFYQDIDVYII</sequence>
<dbReference type="PANTHER" id="PTHR33969">
    <property type="entry name" value="SEGREGATION AND CONDENSATION PROTEIN A"/>
    <property type="match status" value="1"/>
</dbReference>
<evidence type="ECO:0000256" key="2">
    <source>
        <dbReference type="ARBA" id="ARBA00044777"/>
    </source>
</evidence>
<keyword evidence="1" id="KW-0159">Chromosome partition</keyword>
<dbReference type="EMBL" id="WMIA01000004">
    <property type="protein sequence ID" value="MTF38390.1"/>
    <property type="molecule type" value="Genomic_DNA"/>
</dbReference>
<protein>
    <recommendedName>
        <fullName evidence="2">Segregation and condensation protein A</fullName>
    </recommendedName>
</protein>
<evidence type="ECO:0000256" key="1">
    <source>
        <dbReference type="ARBA" id="ARBA00022829"/>
    </source>
</evidence>
<dbReference type="RefSeq" id="WP_155083292.1">
    <property type="nucleotide sequence ID" value="NZ_WMIA01000004.1"/>
</dbReference>
<evidence type="ECO:0000313" key="4">
    <source>
        <dbReference type="Proteomes" id="UP000437131"/>
    </source>
</evidence>
<accession>A0A844GR35</accession>
<dbReference type="AlphaFoldDB" id="A0A844GR35"/>
<dbReference type="InterPro" id="IPR003768">
    <property type="entry name" value="ScpA"/>
</dbReference>
<name>A0A844GR35_9CHRO</name>
<gene>
    <name evidence="3" type="ORF">GGC33_05580</name>
</gene>